<comment type="caution">
    <text evidence="1">The sequence shown here is derived from an EMBL/GenBank/DDBJ whole genome shotgun (WGS) entry which is preliminary data.</text>
</comment>
<dbReference type="EMBL" id="AZBU02000002">
    <property type="protein sequence ID" value="TKR95825.1"/>
    <property type="molecule type" value="Genomic_DNA"/>
</dbReference>
<sequence length="78" mass="8553">MGCFCSAHIVNNHMLIESISSPVRVGIATQINFELIIETTSKQVSTVQETLKVRLHGFYALGPTKQGGTNLEPKIVVR</sequence>
<proteinExistence type="predicted"/>
<evidence type="ECO:0000313" key="1">
    <source>
        <dbReference type="EMBL" id="TKR95825.1"/>
    </source>
</evidence>
<organism evidence="1 2">
    <name type="scientific">Steinernema carpocapsae</name>
    <name type="common">Entomopathogenic nematode</name>
    <dbReference type="NCBI Taxonomy" id="34508"/>
    <lineage>
        <taxon>Eukaryota</taxon>
        <taxon>Metazoa</taxon>
        <taxon>Ecdysozoa</taxon>
        <taxon>Nematoda</taxon>
        <taxon>Chromadorea</taxon>
        <taxon>Rhabditida</taxon>
        <taxon>Tylenchina</taxon>
        <taxon>Panagrolaimomorpha</taxon>
        <taxon>Strongyloidoidea</taxon>
        <taxon>Steinernematidae</taxon>
        <taxon>Steinernema</taxon>
    </lineage>
</organism>
<name>A0A4V6A6Q7_STECR</name>
<reference evidence="1 2" key="1">
    <citation type="journal article" date="2015" name="Genome Biol.">
        <title>Comparative genomics of Steinernema reveals deeply conserved gene regulatory networks.</title>
        <authorList>
            <person name="Dillman A.R."/>
            <person name="Macchietto M."/>
            <person name="Porter C.F."/>
            <person name="Rogers A."/>
            <person name="Williams B."/>
            <person name="Antoshechkin I."/>
            <person name="Lee M.M."/>
            <person name="Goodwin Z."/>
            <person name="Lu X."/>
            <person name="Lewis E.E."/>
            <person name="Goodrich-Blair H."/>
            <person name="Stock S.P."/>
            <person name="Adams B.J."/>
            <person name="Sternberg P.W."/>
            <person name="Mortazavi A."/>
        </authorList>
    </citation>
    <scope>NUCLEOTIDE SEQUENCE [LARGE SCALE GENOMIC DNA]</scope>
    <source>
        <strain evidence="1 2">ALL</strain>
    </source>
</reference>
<keyword evidence="2" id="KW-1185">Reference proteome</keyword>
<evidence type="ECO:0000313" key="2">
    <source>
        <dbReference type="Proteomes" id="UP000298663"/>
    </source>
</evidence>
<dbReference type="AlphaFoldDB" id="A0A4V6A6Q7"/>
<gene>
    <name evidence="1" type="ORF">L596_009943</name>
</gene>
<accession>A0A4V6A6Q7</accession>
<reference evidence="1 2" key="2">
    <citation type="journal article" date="2019" name="G3 (Bethesda)">
        <title>Hybrid Assembly of the Genome of the Entomopathogenic Nematode Steinernema carpocapsae Identifies the X-Chromosome.</title>
        <authorList>
            <person name="Serra L."/>
            <person name="Macchietto M."/>
            <person name="Macias-Munoz A."/>
            <person name="McGill C.J."/>
            <person name="Rodriguez I.M."/>
            <person name="Rodriguez B."/>
            <person name="Murad R."/>
            <person name="Mortazavi A."/>
        </authorList>
    </citation>
    <scope>NUCLEOTIDE SEQUENCE [LARGE SCALE GENOMIC DNA]</scope>
    <source>
        <strain evidence="1 2">ALL</strain>
    </source>
</reference>
<dbReference type="Proteomes" id="UP000298663">
    <property type="component" value="Unassembled WGS sequence"/>
</dbReference>
<protein>
    <submittedName>
        <fullName evidence="1">Uncharacterized protein</fullName>
    </submittedName>
</protein>